<keyword evidence="3" id="KW-1185">Reference proteome</keyword>
<evidence type="ECO:0000256" key="1">
    <source>
        <dbReference type="SAM" id="Phobius"/>
    </source>
</evidence>
<protein>
    <submittedName>
        <fullName evidence="2">Uncharacterized protein</fullName>
    </submittedName>
</protein>
<feature type="transmembrane region" description="Helical" evidence="1">
    <location>
        <begin position="77"/>
        <end position="97"/>
    </location>
</feature>
<dbReference type="STRING" id="3750.A0A498HBL5"/>
<keyword evidence="1" id="KW-0812">Transmembrane</keyword>
<proteinExistence type="predicted"/>
<sequence length="134" mass="15058">MAVPYTIFGPAISCLMGFGPFSMRLALWVSKEIVVSNLVMLQRNWGKSLLPEPLLLSVKDVKVALIDSNWDIGQNPFLPIFVYANLNRLCVCVYIFLNPYQKAAQKELRRREKVLASKKSSRMAAEGLLALAQN</sequence>
<reference evidence="2 3" key="1">
    <citation type="submission" date="2018-10" db="EMBL/GenBank/DDBJ databases">
        <title>A high-quality apple genome assembly.</title>
        <authorList>
            <person name="Hu J."/>
        </authorList>
    </citation>
    <scope>NUCLEOTIDE SEQUENCE [LARGE SCALE GENOMIC DNA]</scope>
    <source>
        <strain evidence="3">cv. HFTH1</strain>
        <tissue evidence="2">Young leaf</tissue>
    </source>
</reference>
<comment type="caution">
    <text evidence="2">The sequence shown here is derived from an EMBL/GenBank/DDBJ whole genome shotgun (WGS) entry which is preliminary data.</text>
</comment>
<dbReference type="AlphaFoldDB" id="A0A498HBL5"/>
<name>A0A498HBL5_MALDO</name>
<dbReference type="EMBL" id="RDQH01000343">
    <property type="protein sequence ID" value="RXH67644.1"/>
    <property type="molecule type" value="Genomic_DNA"/>
</dbReference>
<evidence type="ECO:0000313" key="2">
    <source>
        <dbReference type="EMBL" id="RXH67644.1"/>
    </source>
</evidence>
<keyword evidence="1" id="KW-1133">Transmembrane helix</keyword>
<organism evidence="2 3">
    <name type="scientific">Malus domestica</name>
    <name type="common">Apple</name>
    <name type="synonym">Pyrus malus</name>
    <dbReference type="NCBI Taxonomy" id="3750"/>
    <lineage>
        <taxon>Eukaryota</taxon>
        <taxon>Viridiplantae</taxon>
        <taxon>Streptophyta</taxon>
        <taxon>Embryophyta</taxon>
        <taxon>Tracheophyta</taxon>
        <taxon>Spermatophyta</taxon>
        <taxon>Magnoliopsida</taxon>
        <taxon>eudicotyledons</taxon>
        <taxon>Gunneridae</taxon>
        <taxon>Pentapetalae</taxon>
        <taxon>rosids</taxon>
        <taxon>fabids</taxon>
        <taxon>Rosales</taxon>
        <taxon>Rosaceae</taxon>
        <taxon>Amygdaloideae</taxon>
        <taxon>Maleae</taxon>
        <taxon>Malus</taxon>
    </lineage>
</organism>
<accession>A0A498HBL5</accession>
<dbReference type="Proteomes" id="UP000290289">
    <property type="component" value="Chromosome 17"/>
</dbReference>
<evidence type="ECO:0000313" key="3">
    <source>
        <dbReference type="Proteomes" id="UP000290289"/>
    </source>
</evidence>
<gene>
    <name evidence="2" type="ORF">DVH24_027791</name>
</gene>
<feature type="transmembrane region" description="Helical" evidence="1">
    <location>
        <begin position="7"/>
        <end position="29"/>
    </location>
</feature>
<keyword evidence="1" id="KW-0472">Membrane</keyword>